<keyword evidence="11" id="KW-1185">Reference proteome</keyword>
<feature type="domain" description="Response regulatory" evidence="8">
    <location>
        <begin position="4"/>
        <end position="117"/>
    </location>
</feature>
<feature type="DNA-binding region" description="OmpR/PhoB-type" evidence="7">
    <location>
        <begin position="127"/>
        <end position="225"/>
    </location>
</feature>
<dbReference type="InterPro" id="IPR016032">
    <property type="entry name" value="Sig_transdc_resp-reg_C-effctor"/>
</dbReference>
<dbReference type="Proteomes" id="UP000002508">
    <property type="component" value="Chromosome"/>
</dbReference>
<dbReference type="GO" id="GO:0032993">
    <property type="term" value="C:protein-DNA complex"/>
    <property type="evidence" value="ECO:0007669"/>
    <property type="project" value="TreeGrafter"/>
</dbReference>
<keyword evidence="3" id="KW-0805">Transcription regulation</keyword>
<evidence type="ECO:0000256" key="1">
    <source>
        <dbReference type="ARBA" id="ARBA00022553"/>
    </source>
</evidence>
<dbReference type="Gene3D" id="3.40.50.2300">
    <property type="match status" value="1"/>
</dbReference>
<reference evidence="10" key="1">
    <citation type="submission" date="2008-12" db="EMBL/GenBank/DDBJ databases">
        <title>Complete sequence of Chloroflexus aggregans DSM 9485.</title>
        <authorList>
            <consortium name="US DOE Joint Genome Institute"/>
            <person name="Lucas S."/>
            <person name="Copeland A."/>
            <person name="Lapidus A."/>
            <person name="Glavina del Rio T."/>
            <person name="Dalin E."/>
            <person name="Tice H."/>
            <person name="Pitluck S."/>
            <person name="Foster B."/>
            <person name="Larimer F."/>
            <person name="Land M."/>
            <person name="Hauser L."/>
            <person name="Kyrpides N."/>
            <person name="Mikhailova N."/>
            <person name="Bryant D."/>
            <person name="Richardson P."/>
        </authorList>
    </citation>
    <scope>NUCLEOTIDE SEQUENCE</scope>
    <source>
        <strain evidence="10">DSM 9485</strain>
    </source>
</reference>
<evidence type="ECO:0000313" key="10">
    <source>
        <dbReference type="EMBL" id="ACL24090.1"/>
    </source>
</evidence>
<feature type="domain" description="OmpR/PhoB-type" evidence="9">
    <location>
        <begin position="127"/>
        <end position="225"/>
    </location>
</feature>
<dbReference type="GO" id="GO:0000976">
    <property type="term" value="F:transcription cis-regulatory region binding"/>
    <property type="evidence" value="ECO:0007669"/>
    <property type="project" value="TreeGrafter"/>
</dbReference>
<dbReference type="PROSITE" id="PS50110">
    <property type="entry name" value="RESPONSE_REGULATORY"/>
    <property type="match status" value="1"/>
</dbReference>
<keyword evidence="4 7" id="KW-0238">DNA-binding</keyword>
<dbReference type="CDD" id="cd00383">
    <property type="entry name" value="trans_reg_C"/>
    <property type="match status" value="1"/>
</dbReference>
<dbReference type="Gene3D" id="6.10.250.690">
    <property type="match status" value="1"/>
</dbReference>
<organism evidence="10 11">
    <name type="scientific">Chloroflexus aggregans (strain MD-66 / DSM 9485)</name>
    <dbReference type="NCBI Taxonomy" id="326427"/>
    <lineage>
        <taxon>Bacteria</taxon>
        <taxon>Bacillati</taxon>
        <taxon>Chloroflexota</taxon>
        <taxon>Chloroflexia</taxon>
        <taxon>Chloroflexales</taxon>
        <taxon>Chloroflexineae</taxon>
        <taxon>Chloroflexaceae</taxon>
        <taxon>Chloroflexus</taxon>
    </lineage>
</organism>
<evidence type="ECO:0000256" key="2">
    <source>
        <dbReference type="ARBA" id="ARBA00023012"/>
    </source>
</evidence>
<evidence type="ECO:0000256" key="3">
    <source>
        <dbReference type="ARBA" id="ARBA00023015"/>
    </source>
</evidence>
<dbReference type="Gene3D" id="1.10.10.10">
    <property type="entry name" value="Winged helix-like DNA-binding domain superfamily/Winged helix DNA-binding domain"/>
    <property type="match status" value="1"/>
</dbReference>
<accession>B8G7R1</accession>
<dbReference type="GO" id="GO:0006355">
    <property type="term" value="P:regulation of DNA-templated transcription"/>
    <property type="evidence" value="ECO:0007669"/>
    <property type="project" value="InterPro"/>
</dbReference>
<dbReference type="FunFam" id="3.40.50.2300:FF:000001">
    <property type="entry name" value="DNA-binding response regulator PhoB"/>
    <property type="match status" value="1"/>
</dbReference>
<dbReference type="InterPro" id="IPR011006">
    <property type="entry name" value="CheY-like_superfamily"/>
</dbReference>
<dbReference type="CDD" id="cd17574">
    <property type="entry name" value="REC_OmpR"/>
    <property type="match status" value="1"/>
</dbReference>
<dbReference type="SMART" id="SM00448">
    <property type="entry name" value="REC"/>
    <property type="match status" value="1"/>
</dbReference>
<dbReference type="InterPro" id="IPR001789">
    <property type="entry name" value="Sig_transdc_resp-reg_receiver"/>
</dbReference>
<evidence type="ECO:0000256" key="4">
    <source>
        <dbReference type="ARBA" id="ARBA00023125"/>
    </source>
</evidence>
<dbReference type="EMBL" id="CP001337">
    <property type="protein sequence ID" value="ACL24090.1"/>
    <property type="molecule type" value="Genomic_DNA"/>
</dbReference>
<dbReference type="SUPFAM" id="SSF52172">
    <property type="entry name" value="CheY-like"/>
    <property type="match status" value="1"/>
</dbReference>
<dbReference type="Pfam" id="PF00072">
    <property type="entry name" value="Response_reg"/>
    <property type="match status" value="1"/>
</dbReference>
<dbReference type="PANTHER" id="PTHR48111:SF4">
    <property type="entry name" value="DNA-BINDING DUAL TRANSCRIPTIONAL REGULATOR OMPR"/>
    <property type="match status" value="1"/>
</dbReference>
<dbReference type="Pfam" id="PF00486">
    <property type="entry name" value="Trans_reg_C"/>
    <property type="match status" value="1"/>
</dbReference>
<gene>
    <name evidence="10" type="ordered locus">Cagg_1181</name>
</gene>
<dbReference type="PANTHER" id="PTHR48111">
    <property type="entry name" value="REGULATOR OF RPOS"/>
    <property type="match status" value="1"/>
</dbReference>
<dbReference type="AlphaFoldDB" id="B8G7R1"/>
<evidence type="ECO:0000256" key="6">
    <source>
        <dbReference type="PROSITE-ProRule" id="PRU00169"/>
    </source>
</evidence>
<dbReference type="InterPro" id="IPR039420">
    <property type="entry name" value="WalR-like"/>
</dbReference>
<dbReference type="SUPFAM" id="SSF46894">
    <property type="entry name" value="C-terminal effector domain of the bipartite response regulators"/>
    <property type="match status" value="1"/>
</dbReference>
<evidence type="ECO:0000313" key="11">
    <source>
        <dbReference type="Proteomes" id="UP000002508"/>
    </source>
</evidence>
<dbReference type="GO" id="GO:0005829">
    <property type="term" value="C:cytosol"/>
    <property type="evidence" value="ECO:0007669"/>
    <property type="project" value="TreeGrafter"/>
</dbReference>
<dbReference type="STRING" id="326427.Cagg_1181"/>
<name>B8G7R1_CHLAD</name>
<keyword evidence="2" id="KW-0902">Two-component regulatory system</keyword>
<protein>
    <submittedName>
        <fullName evidence="10">Two component transcriptional regulator, winged helix family</fullName>
    </submittedName>
</protein>
<evidence type="ECO:0000259" key="8">
    <source>
        <dbReference type="PROSITE" id="PS50110"/>
    </source>
</evidence>
<evidence type="ECO:0000256" key="7">
    <source>
        <dbReference type="PROSITE-ProRule" id="PRU01091"/>
    </source>
</evidence>
<dbReference type="InterPro" id="IPR001867">
    <property type="entry name" value="OmpR/PhoB-type_DNA-bd"/>
</dbReference>
<dbReference type="OrthoDB" id="5243815at2"/>
<dbReference type="RefSeq" id="WP_012616454.1">
    <property type="nucleotide sequence ID" value="NC_011831.1"/>
</dbReference>
<dbReference type="PROSITE" id="PS51755">
    <property type="entry name" value="OMPR_PHOB"/>
    <property type="match status" value="1"/>
</dbReference>
<dbReference type="eggNOG" id="COG0745">
    <property type="taxonomic scope" value="Bacteria"/>
</dbReference>
<dbReference type="KEGG" id="cag:Cagg_1181"/>
<dbReference type="FunFam" id="1.10.10.10:FF:000018">
    <property type="entry name" value="DNA-binding response regulator ResD"/>
    <property type="match status" value="1"/>
</dbReference>
<dbReference type="InterPro" id="IPR036388">
    <property type="entry name" value="WH-like_DNA-bd_sf"/>
</dbReference>
<proteinExistence type="predicted"/>
<sequence length="234" mass="26148">MQPTILVVDDEASIRNVAKAYLEHAGYRVLCATTGPEGLQMALDEEPDLIVLDLMLPGMDGMEITARLREKSDVFILMLTARSDEIDRVAGLRVGADDYLTKPFSPRELVARVEAILRRRRGKPVKSSVMRFTHVEIDPDAREARAAGQLLELTPTEFDLLIALARNHNRVLSREDLIEKVWGADFYGTDRVVDVYVSQVRRKIEALTGENLIRTARGVGYRFVDTPVSGTPNG</sequence>
<dbReference type="HOGENOM" id="CLU_000445_30_4_0"/>
<dbReference type="SMART" id="SM00862">
    <property type="entry name" value="Trans_reg_C"/>
    <property type="match status" value="1"/>
</dbReference>
<keyword evidence="5" id="KW-0804">Transcription</keyword>
<keyword evidence="1 6" id="KW-0597">Phosphoprotein</keyword>
<dbReference type="GO" id="GO:0000156">
    <property type="term" value="F:phosphorelay response regulator activity"/>
    <property type="evidence" value="ECO:0007669"/>
    <property type="project" value="TreeGrafter"/>
</dbReference>
<feature type="modified residue" description="4-aspartylphosphate" evidence="6">
    <location>
        <position position="53"/>
    </location>
</feature>
<evidence type="ECO:0000256" key="5">
    <source>
        <dbReference type="ARBA" id="ARBA00023163"/>
    </source>
</evidence>
<evidence type="ECO:0000259" key="9">
    <source>
        <dbReference type="PROSITE" id="PS51755"/>
    </source>
</evidence>